<reference evidence="2 3" key="1">
    <citation type="submission" date="2016-04" db="EMBL/GenBank/DDBJ databases">
        <title>A degradative enzymes factory behind the ericoid mycorrhizal symbiosis.</title>
        <authorList>
            <consortium name="DOE Joint Genome Institute"/>
            <person name="Martino E."/>
            <person name="Morin E."/>
            <person name="Grelet G."/>
            <person name="Kuo A."/>
            <person name="Kohler A."/>
            <person name="Daghino S."/>
            <person name="Barry K."/>
            <person name="Choi C."/>
            <person name="Cichocki N."/>
            <person name="Clum A."/>
            <person name="Copeland A."/>
            <person name="Hainaut M."/>
            <person name="Haridas S."/>
            <person name="Labutti K."/>
            <person name="Lindquist E."/>
            <person name="Lipzen A."/>
            <person name="Khouja H.-R."/>
            <person name="Murat C."/>
            <person name="Ohm R."/>
            <person name="Olson A."/>
            <person name="Spatafora J."/>
            <person name="Veneault-Fourrey C."/>
            <person name="Henrissat B."/>
            <person name="Grigoriev I."/>
            <person name="Martin F."/>
            <person name="Perotto S."/>
        </authorList>
    </citation>
    <scope>NUCLEOTIDE SEQUENCE [LARGE SCALE GENOMIC DNA]</scope>
    <source>
        <strain evidence="2 3">F</strain>
    </source>
</reference>
<sequence length="519" mass="59905">MTKELVMLQDRRQERIEEQSSMSWPADDLSDGSQNLTFFQYTPLEPSDSSIRLVVLESHKRDYMYNQEIRCRIVNTTFGAKPKYEAVSYSWGTEVSKQHIKMNGHRFQVSSNLFDALLHLGSSDVERTFWIDAICINQKDIDERNSQIQLMPFIYKRAKTVVVWLVIYRLQSQGWEEFVSKFPRDDVHKFKNLRQERYSDNRLLRNLLKDHQSAQCKDPRDKIYGLVGMSTDCSGCLPMDYRKSLWEVYKDVISVYHGYPEILELSRLLKQLIGGPEQILAQDIEEDGAPEHSPDPERRKRTTVMVPSCFLGTIIYVGPSYKDVIASPQKTNEWDAAVEERVNKRKPETREQSDMFLEALEDTDEVELNAKLSLNRKTSWHIESGHGTRVGTVLKSEELPIPKDVRPCPGVSLFLVHNEKRLSPKNGIGICCKGAKVGDFVFRIPNYGLAMVVRYLSQKASWKLVGYAGIAMTAEEWKKNERIKQGSKLQFDVPVPERLNESNILMLCLDITTLYRMSD</sequence>
<dbReference type="Pfam" id="PF06985">
    <property type="entry name" value="HET"/>
    <property type="match status" value="1"/>
</dbReference>
<dbReference type="PANTHER" id="PTHR24148">
    <property type="entry name" value="ANKYRIN REPEAT DOMAIN-CONTAINING PROTEIN 39 HOMOLOG-RELATED"/>
    <property type="match status" value="1"/>
</dbReference>
<proteinExistence type="predicted"/>
<organism evidence="2 3">
    <name type="scientific">Hyaloscypha variabilis (strain UAMH 11265 / GT02V1 / F)</name>
    <name type="common">Meliniomyces variabilis</name>
    <dbReference type="NCBI Taxonomy" id="1149755"/>
    <lineage>
        <taxon>Eukaryota</taxon>
        <taxon>Fungi</taxon>
        <taxon>Dikarya</taxon>
        <taxon>Ascomycota</taxon>
        <taxon>Pezizomycotina</taxon>
        <taxon>Leotiomycetes</taxon>
        <taxon>Helotiales</taxon>
        <taxon>Hyaloscyphaceae</taxon>
        <taxon>Hyaloscypha</taxon>
        <taxon>Hyaloscypha variabilis</taxon>
    </lineage>
</organism>
<keyword evidence="3" id="KW-1185">Reference proteome</keyword>
<evidence type="ECO:0000313" key="2">
    <source>
        <dbReference type="EMBL" id="PMD44891.1"/>
    </source>
</evidence>
<gene>
    <name evidence="2" type="ORF">L207DRAFT_616253</name>
</gene>
<dbReference type="Proteomes" id="UP000235786">
    <property type="component" value="Unassembled WGS sequence"/>
</dbReference>
<protein>
    <recommendedName>
        <fullName evidence="1">Heterokaryon incompatibility domain-containing protein</fullName>
    </recommendedName>
</protein>
<dbReference type="OrthoDB" id="194358at2759"/>
<evidence type="ECO:0000259" key="1">
    <source>
        <dbReference type="Pfam" id="PF06985"/>
    </source>
</evidence>
<dbReference type="PANTHER" id="PTHR24148:SF81">
    <property type="entry name" value="HETEROKARYON INCOMPATIBILITY DOMAIN-CONTAINING PROTEIN"/>
    <property type="match status" value="1"/>
</dbReference>
<dbReference type="InterPro" id="IPR052895">
    <property type="entry name" value="HetReg/Transcr_Mod"/>
</dbReference>
<name>A0A2J6S297_HYAVF</name>
<dbReference type="EMBL" id="KZ613940">
    <property type="protein sequence ID" value="PMD44891.1"/>
    <property type="molecule type" value="Genomic_DNA"/>
</dbReference>
<feature type="domain" description="Heterokaryon incompatibility" evidence="1">
    <location>
        <begin position="84"/>
        <end position="189"/>
    </location>
</feature>
<accession>A0A2J6S297</accession>
<dbReference type="InterPro" id="IPR010730">
    <property type="entry name" value="HET"/>
</dbReference>
<evidence type="ECO:0000313" key="3">
    <source>
        <dbReference type="Proteomes" id="UP000235786"/>
    </source>
</evidence>
<dbReference type="AlphaFoldDB" id="A0A2J6S297"/>